<dbReference type="Proteomes" id="UP001152795">
    <property type="component" value="Unassembled WGS sequence"/>
</dbReference>
<evidence type="ECO:0000313" key="3">
    <source>
        <dbReference type="Proteomes" id="UP001152795"/>
    </source>
</evidence>
<comment type="caution">
    <text evidence="2">The sequence shown here is derived from an EMBL/GenBank/DDBJ whole genome shotgun (WGS) entry which is preliminary data.</text>
</comment>
<feature type="region of interest" description="Disordered" evidence="1">
    <location>
        <begin position="94"/>
        <end position="116"/>
    </location>
</feature>
<dbReference type="EMBL" id="CACRXK020004839">
    <property type="protein sequence ID" value="CAB4004232.1"/>
    <property type="molecule type" value="Genomic_DNA"/>
</dbReference>
<proteinExistence type="predicted"/>
<gene>
    <name evidence="2" type="ORF">PACLA_8A084206</name>
</gene>
<evidence type="ECO:0000313" key="2">
    <source>
        <dbReference type="EMBL" id="CAB4004232.1"/>
    </source>
</evidence>
<name>A0A6S7IE05_PARCT</name>
<protein>
    <submittedName>
        <fullName evidence="2">Uncharacterized protein</fullName>
    </submittedName>
</protein>
<organism evidence="2 3">
    <name type="scientific">Paramuricea clavata</name>
    <name type="common">Red gorgonian</name>
    <name type="synonym">Violescent sea-whip</name>
    <dbReference type="NCBI Taxonomy" id="317549"/>
    <lineage>
        <taxon>Eukaryota</taxon>
        <taxon>Metazoa</taxon>
        <taxon>Cnidaria</taxon>
        <taxon>Anthozoa</taxon>
        <taxon>Octocorallia</taxon>
        <taxon>Malacalcyonacea</taxon>
        <taxon>Plexauridae</taxon>
        <taxon>Paramuricea</taxon>
    </lineage>
</organism>
<accession>A0A6S7IE05</accession>
<evidence type="ECO:0000256" key="1">
    <source>
        <dbReference type="SAM" id="MobiDB-lite"/>
    </source>
</evidence>
<feature type="compositionally biased region" description="Acidic residues" evidence="1">
    <location>
        <begin position="97"/>
        <end position="112"/>
    </location>
</feature>
<reference evidence="2" key="1">
    <citation type="submission" date="2020-04" db="EMBL/GenBank/DDBJ databases">
        <authorList>
            <person name="Alioto T."/>
            <person name="Alioto T."/>
            <person name="Gomez Garrido J."/>
        </authorList>
    </citation>
    <scope>NUCLEOTIDE SEQUENCE</scope>
    <source>
        <strain evidence="2">A484AB</strain>
    </source>
</reference>
<dbReference type="AlphaFoldDB" id="A0A6S7IE05"/>
<keyword evidence="3" id="KW-1185">Reference proteome</keyword>
<sequence>MSFFQIKIIYTYYAGKRTTPIFISEDELLSDDFQSFKDRLITEVPHLAKTCSPLQLTVLDDHLEVDLSPEYFPLQMRELLNKRKEITLQAFTFESPGDSEGEDNVHEDEDSDTPAQEIYLSPVDKLVEKTAEESFSVKPFALDMSRPACSKCHLHAGHTI</sequence>